<dbReference type="Pfam" id="PF05284">
    <property type="entry name" value="DUF736"/>
    <property type="match status" value="1"/>
</dbReference>
<dbReference type="EMBL" id="JAKGBZ010000021">
    <property type="protein sequence ID" value="MCF3947323.1"/>
    <property type="molecule type" value="Genomic_DNA"/>
</dbReference>
<dbReference type="Proteomes" id="UP001521209">
    <property type="component" value="Unassembled WGS sequence"/>
</dbReference>
<comment type="caution">
    <text evidence="1">The sequence shown here is derived from an EMBL/GenBank/DDBJ whole genome shotgun (WGS) entry which is preliminary data.</text>
</comment>
<proteinExistence type="predicted"/>
<keyword evidence="2" id="KW-1185">Reference proteome</keyword>
<evidence type="ECO:0000313" key="2">
    <source>
        <dbReference type="Proteomes" id="UP001521209"/>
    </source>
</evidence>
<dbReference type="InterPro" id="IPR007948">
    <property type="entry name" value="DUF736"/>
</dbReference>
<protein>
    <submittedName>
        <fullName evidence="1">DUF736 domain-containing protein</fullName>
    </submittedName>
</protein>
<accession>A0ABS9DXB1</accession>
<name>A0ABS9DXB1_9PROT</name>
<gene>
    <name evidence="1" type="ORF">L2A60_11615</name>
</gene>
<organism evidence="1 2">
    <name type="scientific">Acidiphilium iwatense</name>
    <dbReference type="NCBI Taxonomy" id="768198"/>
    <lineage>
        <taxon>Bacteria</taxon>
        <taxon>Pseudomonadati</taxon>
        <taxon>Pseudomonadota</taxon>
        <taxon>Alphaproteobacteria</taxon>
        <taxon>Acetobacterales</taxon>
        <taxon>Acidocellaceae</taxon>
        <taxon>Acidiphilium</taxon>
    </lineage>
</organism>
<reference evidence="1 2" key="1">
    <citation type="submission" date="2022-01" db="EMBL/GenBank/DDBJ databases">
        <authorList>
            <person name="Won M."/>
            <person name="Kim S.-J."/>
            <person name="Kwon S.-W."/>
        </authorList>
    </citation>
    <scope>NUCLEOTIDE SEQUENCE [LARGE SCALE GENOMIC DNA]</scope>
    <source>
        <strain evidence="1 2">KCTC 23505</strain>
    </source>
</reference>
<dbReference type="RefSeq" id="WP_235704547.1">
    <property type="nucleotide sequence ID" value="NZ_JAKGBZ010000021.1"/>
</dbReference>
<evidence type="ECO:0000313" key="1">
    <source>
        <dbReference type="EMBL" id="MCF3947323.1"/>
    </source>
</evidence>
<sequence length="111" mass="12262">MTQIGVFTREADSYTGRIRTAMLDVALAIIPADHSEALNAPDYRIHLGAEDGPEIGAGWKQTGEKAGDYLSLLLDDPAFAQPIRANLFKSGRNGNAYHLVWNRPPRRGERE</sequence>